<feature type="region of interest" description="Disordered" evidence="4">
    <location>
        <begin position="449"/>
        <end position="468"/>
    </location>
</feature>
<name>A0AAW1Q463_9CHLO</name>
<dbReference type="InterPro" id="IPR012677">
    <property type="entry name" value="Nucleotide-bd_a/b_plait_sf"/>
</dbReference>
<dbReference type="Proteomes" id="UP001489004">
    <property type="component" value="Unassembled WGS sequence"/>
</dbReference>
<keyword evidence="1" id="KW-0677">Repeat</keyword>
<accession>A0AAW1Q463</accession>
<feature type="domain" description="RRM" evidence="5">
    <location>
        <begin position="57"/>
        <end position="133"/>
    </location>
</feature>
<dbReference type="EMBL" id="JALJOR010000006">
    <property type="protein sequence ID" value="KAK9815318.1"/>
    <property type="molecule type" value="Genomic_DNA"/>
</dbReference>
<dbReference type="SMART" id="SM00360">
    <property type="entry name" value="RRM"/>
    <property type="match status" value="2"/>
</dbReference>
<evidence type="ECO:0000256" key="3">
    <source>
        <dbReference type="PROSITE-ProRule" id="PRU00176"/>
    </source>
</evidence>
<feature type="region of interest" description="Disordered" evidence="4">
    <location>
        <begin position="194"/>
        <end position="214"/>
    </location>
</feature>
<feature type="compositionally biased region" description="Polar residues" evidence="4">
    <location>
        <begin position="194"/>
        <end position="211"/>
    </location>
</feature>
<dbReference type="GO" id="GO:0006417">
    <property type="term" value="P:regulation of translation"/>
    <property type="evidence" value="ECO:0007669"/>
    <property type="project" value="TreeGrafter"/>
</dbReference>
<feature type="compositionally biased region" description="Low complexity" evidence="4">
    <location>
        <begin position="330"/>
        <end position="350"/>
    </location>
</feature>
<keyword evidence="7" id="KW-1185">Reference proteome</keyword>
<feature type="domain" description="RRM" evidence="5">
    <location>
        <begin position="370"/>
        <end position="448"/>
    </location>
</feature>
<dbReference type="SUPFAM" id="SSF54928">
    <property type="entry name" value="RNA-binding domain, RBD"/>
    <property type="match status" value="2"/>
</dbReference>
<dbReference type="Pfam" id="PF00076">
    <property type="entry name" value="RRM_1"/>
    <property type="match status" value="3"/>
</dbReference>
<gene>
    <name evidence="6" type="ORF">WJX72_001599</name>
</gene>
<evidence type="ECO:0000259" key="5">
    <source>
        <dbReference type="PROSITE" id="PS50102"/>
    </source>
</evidence>
<evidence type="ECO:0000256" key="4">
    <source>
        <dbReference type="SAM" id="MobiDB-lite"/>
    </source>
</evidence>
<feature type="region of interest" description="Disordered" evidence="4">
    <location>
        <begin position="311"/>
        <end position="371"/>
    </location>
</feature>
<proteinExistence type="predicted"/>
<evidence type="ECO:0000313" key="6">
    <source>
        <dbReference type="EMBL" id="KAK9815318.1"/>
    </source>
</evidence>
<feature type="compositionally biased region" description="Basic and acidic residues" evidence="4">
    <location>
        <begin position="449"/>
        <end position="459"/>
    </location>
</feature>
<evidence type="ECO:0000256" key="2">
    <source>
        <dbReference type="ARBA" id="ARBA00022884"/>
    </source>
</evidence>
<evidence type="ECO:0000313" key="7">
    <source>
        <dbReference type="Proteomes" id="UP001489004"/>
    </source>
</evidence>
<dbReference type="PROSITE" id="PS50102">
    <property type="entry name" value="RRM"/>
    <property type="match status" value="3"/>
</dbReference>
<keyword evidence="2 3" id="KW-0694">RNA-binding</keyword>
<protein>
    <recommendedName>
        <fullName evidence="5">RRM domain-containing protein</fullName>
    </recommendedName>
</protein>
<dbReference type="GO" id="GO:0003729">
    <property type="term" value="F:mRNA binding"/>
    <property type="evidence" value="ECO:0007669"/>
    <property type="project" value="TreeGrafter"/>
</dbReference>
<organism evidence="6 7">
    <name type="scientific">[Myrmecia] bisecta</name>
    <dbReference type="NCBI Taxonomy" id="41462"/>
    <lineage>
        <taxon>Eukaryota</taxon>
        <taxon>Viridiplantae</taxon>
        <taxon>Chlorophyta</taxon>
        <taxon>core chlorophytes</taxon>
        <taxon>Trebouxiophyceae</taxon>
        <taxon>Trebouxiales</taxon>
        <taxon>Trebouxiaceae</taxon>
        <taxon>Myrmecia</taxon>
    </lineage>
</organism>
<dbReference type="AlphaFoldDB" id="A0AAW1Q463"/>
<dbReference type="InterPro" id="IPR035979">
    <property type="entry name" value="RBD_domain_sf"/>
</dbReference>
<dbReference type="PANTHER" id="PTHR48032:SF6">
    <property type="entry name" value="RNA-BINDING (RRM_RBD_RNP MOTIFS) FAMILY PROTEIN"/>
    <property type="match status" value="1"/>
</dbReference>
<dbReference type="InterPro" id="IPR000504">
    <property type="entry name" value="RRM_dom"/>
</dbReference>
<reference evidence="6 7" key="1">
    <citation type="journal article" date="2024" name="Nat. Commun.">
        <title>Phylogenomics reveals the evolutionary origins of lichenization in chlorophyte algae.</title>
        <authorList>
            <person name="Puginier C."/>
            <person name="Libourel C."/>
            <person name="Otte J."/>
            <person name="Skaloud P."/>
            <person name="Haon M."/>
            <person name="Grisel S."/>
            <person name="Petersen M."/>
            <person name="Berrin J.G."/>
            <person name="Delaux P.M."/>
            <person name="Dal Grande F."/>
            <person name="Keller J."/>
        </authorList>
    </citation>
    <scope>NUCLEOTIDE SEQUENCE [LARGE SCALE GENOMIC DNA]</scope>
    <source>
        <strain evidence="6 7">SAG 2043</strain>
    </source>
</reference>
<dbReference type="Gene3D" id="3.30.70.330">
    <property type="match status" value="3"/>
</dbReference>
<feature type="domain" description="RRM" evidence="5">
    <location>
        <begin position="1"/>
        <end position="64"/>
    </location>
</feature>
<sequence>MIMKDRYTGKSRGFGFVTYTYPDDAHRVMATEHHVDGRRCEAKLALPRGGSNPNRTTRIFVARIPPSVTDHQFRAYFERFGSVQDAYMPKDSNKQGHRGIGFVTFASSDSVEKVTATTHTMNGQELAIDRATPKDKGMSASHINARANPSMLSNSYTTGSMTSSISSGSSMGYSSGALPMGGVGNGILHGSTASYNGNRFSSPHGHQNGSRSRQDRAMNGIGMLDSATLASLGLRASTELDLRAAVGNSSNIQALQGLPGFHGSTEGIGITLGLQQLAAARAHAALHGSGDSQAMLMGFNASNSGMLQQMQGGRLDQAHMQGGEPSVHVSLPNSSSSNSLAMASRSAASDRSGRDGSGGASGPLDARSGPRIFVGKLNKDTTEADVKEYFIRFGYVMDVYMPRDKVNRSEHRGFGFVTFETDAAIQRVASHGSHQIKGSIVAIDSAVPRREEGHDDHRGYRGTSPGFGEAAMEGVELDADCGGPARHHANHERTRHGYRPY</sequence>
<comment type="caution">
    <text evidence="6">The sequence shown here is derived from an EMBL/GenBank/DDBJ whole genome shotgun (WGS) entry which is preliminary data.</text>
</comment>
<evidence type="ECO:0000256" key="1">
    <source>
        <dbReference type="ARBA" id="ARBA00022737"/>
    </source>
</evidence>
<feature type="region of interest" description="Disordered" evidence="4">
    <location>
        <begin position="478"/>
        <end position="501"/>
    </location>
</feature>
<dbReference type="PANTHER" id="PTHR48032">
    <property type="entry name" value="RNA-BINDING PROTEIN MUSASHI HOMOLOG RBP6"/>
    <property type="match status" value="1"/>
</dbReference>
<feature type="compositionally biased region" description="Basic residues" evidence="4">
    <location>
        <begin position="485"/>
        <end position="501"/>
    </location>
</feature>